<dbReference type="AlphaFoldDB" id="A0AA88V058"/>
<feature type="region of interest" description="Disordered" evidence="1">
    <location>
        <begin position="1"/>
        <end position="28"/>
    </location>
</feature>
<comment type="caution">
    <text evidence="2">The sequence shown here is derived from an EMBL/GenBank/DDBJ whole genome shotgun (WGS) entry which is preliminary data.</text>
</comment>
<evidence type="ECO:0000313" key="3">
    <source>
        <dbReference type="Proteomes" id="UP001188597"/>
    </source>
</evidence>
<gene>
    <name evidence="2" type="ORF">RJ639_023471</name>
</gene>
<dbReference type="Proteomes" id="UP001188597">
    <property type="component" value="Unassembled WGS sequence"/>
</dbReference>
<organism evidence="2 3">
    <name type="scientific">Escallonia herrerae</name>
    <dbReference type="NCBI Taxonomy" id="1293975"/>
    <lineage>
        <taxon>Eukaryota</taxon>
        <taxon>Viridiplantae</taxon>
        <taxon>Streptophyta</taxon>
        <taxon>Embryophyta</taxon>
        <taxon>Tracheophyta</taxon>
        <taxon>Spermatophyta</taxon>
        <taxon>Magnoliopsida</taxon>
        <taxon>eudicotyledons</taxon>
        <taxon>Gunneridae</taxon>
        <taxon>Pentapetalae</taxon>
        <taxon>asterids</taxon>
        <taxon>campanulids</taxon>
        <taxon>Escalloniales</taxon>
        <taxon>Escalloniaceae</taxon>
        <taxon>Escallonia</taxon>
    </lineage>
</organism>
<dbReference type="EMBL" id="JAVXUP010003342">
    <property type="protein sequence ID" value="KAK2999276.1"/>
    <property type="molecule type" value="Genomic_DNA"/>
</dbReference>
<name>A0AA88V058_9ASTE</name>
<evidence type="ECO:0000313" key="2">
    <source>
        <dbReference type="EMBL" id="KAK2999276.1"/>
    </source>
</evidence>
<proteinExistence type="predicted"/>
<protein>
    <submittedName>
        <fullName evidence="2">Uncharacterized protein</fullName>
    </submittedName>
</protein>
<sequence>MEGSACRRSHSMVSPSERRPSSRVSWNTRAAHRAGILTRRPRPFTLVWRSLVGRAFDFRGRAIWVSSKEGAEAPAPAVVGNYNHFLKESLGEPQVGNKTDDIGRGRDEITGLMRLKRKESSSDRLPLVAVSDEYE</sequence>
<reference evidence="2" key="1">
    <citation type="submission" date="2022-12" db="EMBL/GenBank/DDBJ databases">
        <title>Draft genome assemblies for two species of Escallonia (Escalloniales).</title>
        <authorList>
            <person name="Chanderbali A."/>
            <person name="Dervinis C."/>
            <person name="Anghel I."/>
            <person name="Soltis D."/>
            <person name="Soltis P."/>
            <person name="Zapata F."/>
        </authorList>
    </citation>
    <scope>NUCLEOTIDE SEQUENCE</scope>
    <source>
        <strain evidence="2">UCBG64.0493</strain>
        <tissue evidence="2">Leaf</tissue>
    </source>
</reference>
<accession>A0AA88V058</accession>
<keyword evidence="3" id="KW-1185">Reference proteome</keyword>
<evidence type="ECO:0000256" key="1">
    <source>
        <dbReference type="SAM" id="MobiDB-lite"/>
    </source>
</evidence>